<dbReference type="Pfam" id="PF00378">
    <property type="entry name" value="ECH_1"/>
    <property type="match status" value="1"/>
</dbReference>
<protein>
    <submittedName>
        <fullName evidence="1">Crotonase, core domain protein</fullName>
        <ecNumber evidence="1">4.1.1.41</ecNumber>
    </submittedName>
</protein>
<dbReference type="GO" id="GO:0016829">
    <property type="term" value="F:lyase activity"/>
    <property type="evidence" value="ECO:0007669"/>
    <property type="project" value="UniProtKB-KW"/>
</dbReference>
<dbReference type="InterPro" id="IPR029045">
    <property type="entry name" value="ClpP/crotonase-like_dom_sf"/>
</dbReference>
<evidence type="ECO:0000313" key="1">
    <source>
        <dbReference type="EMBL" id="EQD58519.1"/>
    </source>
</evidence>
<dbReference type="AlphaFoldDB" id="T1BZQ0"/>
<name>T1BZQ0_9ZZZZ</name>
<accession>T1BZQ0</accession>
<gene>
    <name evidence="1" type="ORF">B2A_04328</name>
</gene>
<dbReference type="PANTHER" id="PTHR11941:SF54">
    <property type="entry name" value="ENOYL-COA HYDRATASE, MITOCHONDRIAL"/>
    <property type="match status" value="1"/>
</dbReference>
<dbReference type="SUPFAM" id="SSF52096">
    <property type="entry name" value="ClpP/crotonase"/>
    <property type="match status" value="1"/>
</dbReference>
<dbReference type="EMBL" id="AUZZ01002901">
    <property type="protein sequence ID" value="EQD58519.1"/>
    <property type="molecule type" value="Genomic_DNA"/>
</dbReference>
<organism evidence="1">
    <name type="scientific">mine drainage metagenome</name>
    <dbReference type="NCBI Taxonomy" id="410659"/>
    <lineage>
        <taxon>unclassified sequences</taxon>
        <taxon>metagenomes</taxon>
        <taxon>ecological metagenomes</taxon>
    </lineage>
</organism>
<sequence>MRLRYSLVPTVAATEGYVFGGGCEFALHCDRVVAAHESYLGLVEAGVGLLPGGGGCKELAAAPPSAARAICSRR</sequence>
<reference evidence="1" key="2">
    <citation type="journal article" date="2014" name="ISME J.">
        <title>Microbial stratification in low pH oxic and suboxic macroscopic growths along an acid mine drainage.</title>
        <authorList>
            <person name="Mendez-Garcia C."/>
            <person name="Mesa V."/>
            <person name="Sprenger R.R."/>
            <person name="Richter M."/>
            <person name="Diez M.S."/>
            <person name="Solano J."/>
            <person name="Bargiela R."/>
            <person name="Golyshina O.V."/>
            <person name="Manteca A."/>
            <person name="Ramos J.L."/>
            <person name="Gallego J.R."/>
            <person name="Llorente I."/>
            <person name="Martins Dos Santos V.A."/>
            <person name="Jensen O.N."/>
            <person name="Pelaez A.I."/>
            <person name="Sanchez J."/>
            <person name="Ferrer M."/>
        </authorList>
    </citation>
    <scope>NUCLEOTIDE SEQUENCE</scope>
</reference>
<dbReference type="PANTHER" id="PTHR11941">
    <property type="entry name" value="ENOYL-COA HYDRATASE-RELATED"/>
    <property type="match status" value="1"/>
</dbReference>
<dbReference type="InterPro" id="IPR001753">
    <property type="entry name" value="Enoyl-CoA_hydra/iso"/>
</dbReference>
<comment type="caution">
    <text evidence="1">The sequence shown here is derived from an EMBL/GenBank/DDBJ whole genome shotgun (WGS) entry which is preliminary data.</text>
</comment>
<keyword evidence="1" id="KW-0456">Lyase</keyword>
<dbReference type="Gene3D" id="3.90.226.20">
    <property type="match status" value="1"/>
</dbReference>
<dbReference type="GO" id="GO:0006635">
    <property type="term" value="P:fatty acid beta-oxidation"/>
    <property type="evidence" value="ECO:0007669"/>
    <property type="project" value="TreeGrafter"/>
</dbReference>
<dbReference type="EC" id="4.1.1.41" evidence="1"/>
<proteinExistence type="predicted"/>
<reference evidence="1" key="1">
    <citation type="submission" date="2013-08" db="EMBL/GenBank/DDBJ databases">
        <authorList>
            <person name="Mendez C."/>
            <person name="Richter M."/>
            <person name="Ferrer M."/>
            <person name="Sanchez J."/>
        </authorList>
    </citation>
    <scope>NUCLEOTIDE SEQUENCE</scope>
</reference>